<dbReference type="InterPro" id="IPR010512">
    <property type="entry name" value="DUF1091"/>
</dbReference>
<dbReference type="PANTHER" id="PTHR20898:SF0">
    <property type="entry name" value="DAEDALUS ON 3-RELATED"/>
    <property type="match status" value="1"/>
</dbReference>
<dbReference type="RefSeq" id="XP_058985066.1">
    <property type="nucleotide sequence ID" value="XM_059129083.1"/>
</dbReference>
<dbReference type="Proteomes" id="UP001652621">
    <property type="component" value="Unplaced"/>
</dbReference>
<keyword evidence="2" id="KW-1185">Reference proteome</keyword>
<proteinExistence type="predicted"/>
<sequence>MFNAFETKFGYNKLLLLVVLLDFSPLSQALKSSKALSSATDNLIGKRDFDLIFESFICTTNEDDDNVAATAKTPAPPSSPKRAKLLKKLACHLSRNVKRRYLQMEMSFERQINQFDFDISITMQRPPHAPEPEFVLLNFTALNGCEFLANRNQVVLMNLVRKSLERYSNIPSHCPFSPQISYYIRNYRWDMEQMPAFYVEAPVRVDFAYTFEKTTRVRGTIEAKLELRSNKKFAAVQ</sequence>
<evidence type="ECO:0000313" key="2">
    <source>
        <dbReference type="Proteomes" id="UP001652621"/>
    </source>
</evidence>
<keyword evidence="1" id="KW-0732">Signal</keyword>
<dbReference type="PANTHER" id="PTHR20898">
    <property type="entry name" value="DAEDALUS ON 3-RELATED-RELATED"/>
    <property type="match status" value="1"/>
</dbReference>
<evidence type="ECO:0000256" key="1">
    <source>
        <dbReference type="SAM" id="SignalP"/>
    </source>
</evidence>
<dbReference type="Pfam" id="PF06477">
    <property type="entry name" value="DUF1091"/>
    <property type="match status" value="1"/>
</dbReference>
<accession>A0ABM3VH11</accession>
<dbReference type="GeneID" id="101896883"/>
<reference evidence="3" key="1">
    <citation type="submission" date="2025-08" db="UniProtKB">
        <authorList>
            <consortium name="RefSeq"/>
        </authorList>
    </citation>
    <scope>IDENTIFICATION</scope>
    <source>
        <strain evidence="3">Aabys</strain>
        <tissue evidence="3">Whole body</tissue>
    </source>
</reference>
<gene>
    <name evidence="3" type="primary">LOC101896883</name>
</gene>
<dbReference type="SMART" id="SM00697">
    <property type="entry name" value="DM8"/>
    <property type="match status" value="1"/>
</dbReference>
<feature type="signal peptide" evidence="1">
    <location>
        <begin position="1"/>
        <end position="29"/>
    </location>
</feature>
<evidence type="ECO:0000313" key="3">
    <source>
        <dbReference type="RefSeq" id="XP_058985066.1"/>
    </source>
</evidence>
<feature type="chain" id="PRO_5046845374" evidence="1">
    <location>
        <begin position="30"/>
        <end position="237"/>
    </location>
</feature>
<organism evidence="2 3">
    <name type="scientific">Musca domestica</name>
    <name type="common">House fly</name>
    <dbReference type="NCBI Taxonomy" id="7370"/>
    <lineage>
        <taxon>Eukaryota</taxon>
        <taxon>Metazoa</taxon>
        <taxon>Ecdysozoa</taxon>
        <taxon>Arthropoda</taxon>
        <taxon>Hexapoda</taxon>
        <taxon>Insecta</taxon>
        <taxon>Pterygota</taxon>
        <taxon>Neoptera</taxon>
        <taxon>Endopterygota</taxon>
        <taxon>Diptera</taxon>
        <taxon>Brachycera</taxon>
        <taxon>Muscomorpha</taxon>
        <taxon>Muscoidea</taxon>
        <taxon>Muscidae</taxon>
        <taxon>Musca</taxon>
    </lineage>
</organism>
<protein>
    <submittedName>
        <fullName evidence="3">Uncharacterized protein LOC101896883</fullName>
    </submittedName>
</protein>
<name>A0ABM3VH11_MUSDO</name>